<feature type="compositionally biased region" description="Low complexity" evidence="1">
    <location>
        <begin position="437"/>
        <end position="503"/>
    </location>
</feature>
<dbReference type="PANTHER" id="PTHR34700">
    <property type="entry name" value="POTASSIUM BINDING PROTEIN KBP"/>
    <property type="match status" value="1"/>
</dbReference>
<comment type="caution">
    <text evidence="4">The sequence shown here is derived from an EMBL/GenBank/DDBJ whole genome shotgun (WGS) entry which is preliminary data.</text>
</comment>
<dbReference type="InterPro" id="IPR018392">
    <property type="entry name" value="LysM"/>
</dbReference>
<feature type="region of interest" description="Disordered" evidence="1">
    <location>
        <begin position="398"/>
        <end position="517"/>
    </location>
</feature>
<proteinExistence type="predicted"/>
<dbReference type="PROSITE" id="PS51782">
    <property type="entry name" value="LYSM"/>
    <property type="match status" value="1"/>
</dbReference>
<dbReference type="InterPro" id="IPR036779">
    <property type="entry name" value="LysM_dom_sf"/>
</dbReference>
<dbReference type="Gene3D" id="3.10.350.10">
    <property type="entry name" value="LysM domain"/>
    <property type="match status" value="1"/>
</dbReference>
<dbReference type="Proteomes" id="UP000531216">
    <property type="component" value="Unassembled WGS sequence"/>
</dbReference>
<evidence type="ECO:0000313" key="5">
    <source>
        <dbReference type="Proteomes" id="UP000531216"/>
    </source>
</evidence>
<feature type="region of interest" description="Disordered" evidence="1">
    <location>
        <begin position="270"/>
        <end position="310"/>
    </location>
</feature>
<evidence type="ECO:0000256" key="2">
    <source>
        <dbReference type="SAM" id="Phobius"/>
    </source>
</evidence>
<dbReference type="PANTHER" id="PTHR34700:SF4">
    <property type="entry name" value="PHAGE-LIKE ELEMENT PBSX PROTEIN XKDP"/>
    <property type="match status" value="1"/>
</dbReference>
<dbReference type="EMBL" id="JACIDO010000002">
    <property type="protein sequence ID" value="MBB3935110.1"/>
    <property type="molecule type" value="Genomic_DNA"/>
</dbReference>
<evidence type="ECO:0000259" key="3">
    <source>
        <dbReference type="PROSITE" id="PS51782"/>
    </source>
</evidence>
<feature type="compositionally biased region" description="Low complexity" evidence="1">
    <location>
        <begin position="144"/>
        <end position="161"/>
    </location>
</feature>
<gene>
    <name evidence="4" type="ORF">GGR05_001238</name>
</gene>
<keyword evidence="5" id="KW-1185">Reference proteome</keyword>
<dbReference type="AlphaFoldDB" id="A0A7W6BUV0"/>
<keyword evidence="2" id="KW-0812">Transmembrane</keyword>
<feature type="domain" description="LysM" evidence="3">
    <location>
        <begin position="521"/>
        <end position="570"/>
    </location>
</feature>
<feature type="region of interest" description="Disordered" evidence="1">
    <location>
        <begin position="87"/>
        <end position="165"/>
    </location>
</feature>
<dbReference type="OrthoDB" id="370541at2"/>
<feature type="transmembrane region" description="Helical" evidence="2">
    <location>
        <begin position="56"/>
        <end position="74"/>
    </location>
</feature>
<sequence>MPRDTTAVLVTIRQRTAHPVRIARLIALWRDSARDRFACIEPCTGRMCDAMIRRKGPILAVAVIAAFALGWYRGLFGVDTGTSVTAPHPAIPTGTTSSSPAPSQIAADDAPVPSTGQTSQRNASESGEQTASQTPAAGSEPPGTTASSQSPETASASSPAPGFDVVRVEPDGSTVVAGKGAANELITLTDGTRTFGQANTDANGDFVMTLSLPEGSHRLQLAQRDDNVSNDAAVINVPPSGKSEELLVMMQRPGEASEIIQRPAEAGLAAALPSGPNSAAEESRDDPEPPRAVAAVAPQPATPNVPTPSEATGTLLGVDAVEIEGDRLFVAGSVKERSTVRVYLDDQPVAEARSGVGERYVASARTNVAVGQHTIRVDALDEAGRVVSRVEVPFQRPDGNSMAAIAAAPKPRREQENTTGTASKADAADGPRSAGTAASVGAPGDAASADAASASSAPDAAEIEPAAGSSTTAAGTAAGSMASAEQRPDGAAGSDGMSASGSAPATEPPTVRQAPLEASASRVIIRRGDTLWRISRETYGRGNRYTVIYLANGDQIRDPNRIYPGQVFRVPDDAIVGEPPRG</sequence>
<accession>A0A7W6BUV0</accession>
<dbReference type="CDD" id="cd00118">
    <property type="entry name" value="LysM"/>
    <property type="match status" value="1"/>
</dbReference>
<protein>
    <submittedName>
        <fullName evidence="4">Nucleoid-associated protein YgaU</fullName>
    </submittedName>
</protein>
<dbReference type="SMART" id="SM00257">
    <property type="entry name" value="LysM"/>
    <property type="match status" value="1"/>
</dbReference>
<name>A0A7W6BUV0_9HYPH</name>
<organism evidence="4 5">
    <name type="scientific">Aureimonas phyllosphaerae</name>
    <dbReference type="NCBI Taxonomy" id="1166078"/>
    <lineage>
        <taxon>Bacteria</taxon>
        <taxon>Pseudomonadati</taxon>
        <taxon>Pseudomonadota</taxon>
        <taxon>Alphaproteobacteria</taxon>
        <taxon>Hyphomicrobiales</taxon>
        <taxon>Aurantimonadaceae</taxon>
        <taxon>Aureimonas</taxon>
    </lineage>
</organism>
<reference evidence="4 5" key="1">
    <citation type="submission" date="2020-08" db="EMBL/GenBank/DDBJ databases">
        <title>Genomic Encyclopedia of Type Strains, Phase IV (KMG-IV): sequencing the most valuable type-strain genomes for metagenomic binning, comparative biology and taxonomic classification.</title>
        <authorList>
            <person name="Goeker M."/>
        </authorList>
    </citation>
    <scope>NUCLEOTIDE SEQUENCE [LARGE SCALE GENOMIC DNA]</scope>
    <source>
        <strain evidence="4 5">DSM 25024</strain>
    </source>
</reference>
<feature type="compositionally biased region" description="Low complexity" evidence="1">
    <location>
        <begin position="91"/>
        <end position="103"/>
    </location>
</feature>
<feature type="compositionally biased region" description="Polar residues" evidence="1">
    <location>
        <begin position="114"/>
        <end position="136"/>
    </location>
</feature>
<evidence type="ECO:0000313" key="4">
    <source>
        <dbReference type="EMBL" id="MBB3935110.1"/>
    </source>
</evidence>
<dbReference type="InterPro" id="IPR052196">
    <property type="entry name" value="Bact_Kbp"/>
</dbReference>
<keyword evidence="2" id="KW-0472">Membrane</keyword>
<dbReference type="Pfam" id="PF01476">
    <property type="entry name" value="LysM"/>
    <property type="match status" value="1"/>
</dbReference>
<evidence type="ECO:0000256" key="1">
    <source>
        <dbReference type="SAM" id="MobiDB-lite"/>
    </source>
</evidence>
<keyword evidence="2" id="KW-1133">Transmembrane helix</keyword>